<dbReference type="CDD" id="cd00303">
    <property type="entry name" value="retropepsin_like"/>
    <property type="match status" value="1"/>
</dbReference>
<dbReference type="InterPro" id="IPR021109">
    <property type="entry name" value="Peptidase_aspartic_dom_sf"/>
</dbReference>
<evidence type="ECO:0008006" key="3">
    <source>
        <dbReference type="Google" id="ProtNLM"/>
    </source>
</evidence>
<reference evidence="1" key="1">
    <citation type="submission" date="2017-07" db="EMBL/GenBank/DDBJ databases">
        <title>Taro Niue Genome Assembly and Annotation.</title>
        <authorList>
            <person name="Atibalentja N."/>
            <person name="Keating K."/>
            <person name="Fields C.J."/>
        </authorList>
    </citation>
    <scope>NUCLEOTIDE SEQUENCE</scope>
    <source>
        <strain evidence="1">Niue_2</strain>
        <tissue evidence="1">Leaf</tissue>
    </source>
</reference>
<sequence length="206" mass="22506">MAGKCLKCESTEHQIRDCPRLQQGVQRPAPALAAAAAAAPATERPGKPRAEARVFALEREDAEQAEHVTEGMVLFMGVHTQVLFDMGAAHSFISEQFARQLALESGLESEELEVPLSVHTPVGTMKDYDVILGLDWLEEYYALVDCRGKKIVFCIPGEDEFSHPLPGNLAGKFVISSMKAMRMVIGVAGDSSSLDETVRSDSEREE</sequence>
<evidence type="ECO:0000313" key="1">
    <source>
        <dbReference type="EMBL" id="MQM14845.1"/>
    </source>
</evidence>
<name>A0A843X6Y8_COLES</name>
<protein>
    <recommendedName>
        <fullName evidence="3">CCHC-type domain-containing protein</fullName>
    </recommendedName>
</protein>
<organism evidence="1 2">
    <name type="scientific">Colocasia esculenta</name>
    <name type="common">Wild taro</name>
    <name type="synonym">Arum esculentum</name>
    <dbReference type="NCBI Taxonomy" id="4460"/>
    <lineage>
        <taxon>Eukaryota</taxon>
        <taxon>Viridiplantae</taxon>
        <taxon>Streptophyta</taxon>
        <taxon>Embryophyta</taxon>
        <taxon>Tracheophyta</taxon>
        <taxon>Spermatophyta</taxon>
        <taxon>Magnoliopsida</taxon>
        <taxon>Liliopsida</taxon>
        <taxon>Araceae</taxon>
        <taxon>Aroideae</taxon>
        <taxon>Colocasieae</taxon>
        <taxon>Colocasia</taxon>
    </lineage>
</organism>
<accession>A0A843X6Y8</accession>
<dbReference type="PANTHER" id="PTHR15503:SF45">
    <property type="entry name" value="RNA-DIRECTED DNA POLYMERASE HOMOLOG"/>
    <property type="match status" value="1"/>
</dbReference>
<dbReference type="OrthoDB" id="1103857at2759"/>
<dbReference type="EMBL" id="NMUH01006257">
    <property type="protein sequence ID" value="MQM14845.1"/>
    <property type="molecule type" value="Genomic_DNA"/>
</dbReference>
<evidence type="ECO:0000313" key="2">
    <source>
        <dbReference type="Proteomes" id="UP000652761"/>
    </source>
</evidence>
<dbReference type="AlphaFoldDB" id="A0A843X6Y8"/>
<dbReference type="Pfam" id="PF08284">
    <property type="entry name" value="RVP_2"/>
    <property type="match status" value="2"/>
</dbReference>
<proteinExistence type="predicted"/>
<gene>
    <name evidence="1" type="ORF">Taro_047779</name>
</gene>
<keyword evidence="2" id="KW-1185">Reference proteome</keyword>
<dbReference type="Proteomes" id="UP000652761">
    <property type="component" value="Unassembled WGS sequence"/>
</dbReference>
<dbReference type="InterPro" id="IPR032567">
    <property type="entry name" value="RTL1-rel"/>
</dbReference>
<dbReference type="PANTHER" id="PTHR15503">
    <property type="entry name" value="LDOC1 RELATED"/>
    <property type="match status" value="1"/>
</dbReference>
<comment type="caution">
    <text evidence="1">The sequence shown here is derived from an EMBL/GenBank/DDBJ whole genome shotgun (WGS) entry which is preliminary data.</text>
</comment>
<dbReference type="Gene3D" id="2.40.70.10">
    <property type="entry name" value="Acid Proteases"/>
    <property type="match status" value="1"/>
</dbReference>